<accession>A0A915IYV5</accession>
<keyword evidence="2" id="KW-1185">Reference proteome</keyword>
<dbReference type="Proteomes" id="UP000887565">
    <property type="component" value="Unplaced"/>
</dbReference>
<sequence length="313" mass="36877">MIDWFPEPTFVTAASQTHLRGFLRLVHTIQKFHPESKIVFYDLTLPGYNEDWVEDIKRLCNVVYRRFPFMTYPNHVEDLSRFRWKPLVIADALMEFGSIWYMDSSIALKKSNISHVHDLLRCRMNRKYNQPLKDALTLKIVTSKTNVTWIESGFHREKWSEALLFCYKYAYLLHSFTGHGIFSATDKAVYEYFPTDIKLLKSKSARMYEAGLAFVVRTKEVVEDILKWYVLCALELGCMSPPGYFLPPIRPIDNKLAIGQCERFQKHFLVERYRGFFRKKKEGKENHYHHRVTELGDQENSAKVTKQLTSDAH</sequence>
<evidence type="ECO:0000313" key="3">
    <source>
        <dbReference type="WBParaSite" id="nRc.2.0.1.t19300-RA"/>
    </source>
</evidence>
<proteinExistence type="predicted"/>
<feature type="region of interest" description="Disordered" evidence="1">
    <location>
        <begin position="294"/>
        <end position="313"/>
    </location>
</feature>
<protein>
    <submittedName>
        <fullName evidence="3">Uncharacterized protein</fullName>
    </submittedName>
</protein>
<feature type="compositionally biased region" description="Polar residues" evidence="1">
    <location>
        <begin position="298"/>
        <end position="313"/>
    </location>
</feature>
<dbReference type="PANTHER" id="PTHR31389:SF4">
    <property type="entry name" value="LD39211P"/>
    <property type="match status" value="1"/>
</dbReference>
<evidence type="ECO:0000313" key="2">
    <source>
        <dbReference type="Proteomes" id="UP000887565"/>
    </source>
</evidence>
<reference evidence="3" key="1">
    <citation type="submission" date="2022-11" db="UniProtKB">
        <authorList>
            <consortium name="WormBaseParasite"/>
        </authorList>
    </citation>
    <scope>IDENTIFICATION</scope>
</reference>
<dbReference type="AlphaFoldDB" id="A0A915IYV5"/>
<name>A0A915IYV5_ROMCU</name>
<dbReference type="Pfam" id="PF07801">
    <property type="entry name" value="DUF1647"/>
    <property type="match status" value="1"/>
</dbReference>
<dbReference type="WBParaSite" id="nRc.2.0.1.t19300-RA">
    <property type="protein sequence ID" value="nRc.2.0.1.t19300-RA"/>
    <property type="gene ID" value="nRc.2.0.1.g19300"/>
</dbReference>
<evidence type="ECO:0000256" key="1">
    <source>
        <dbReference type="SAM" id="MobiDB-lite"/>
    </source>
</evidence>
<dbReference type="PANTHER" id="PTHR31389">
    <property type="entry name" value="LD39211P"/>
    <property type="match status" value="1"/>
</dbReference>
<dbReference type="InterPro" id="IPR012444">
    <property type="entry name" value="DUF1647"/>
</dbReference>
<organism evidence="2 3">
    <name type="scientific">Romanomermis culicivorax</name>
    <name type="common">Nematode worm</name>
    <dbReference type="NCBI Taxonomy" id="13658"/>
    <lineage>
        <taxon>Eukaryota</taxon>
        <taxon>Metazoa</taxon>
        <taxon>Ecdysozoa</taxon>
        <taxon>Nematoda</taxon>
        <taxon>Enoplea</taxon>
        <taxon>Dorylaimia</taxon>
        <taxon>Mermithida</taxon>
        <taxon>Mermithoidea</taxon>
        <taxon>Mermithidae</taxon>
        <taxon>Romanomermis</taxon>
    </lineage>
</organism>